<evidence type="ECO:0000256" key="4">
    <source>
        <dbReference type="ARBA" id="ARBA00022763"/>
    </source>
</evidence>
<feature type="coiled-coil region" evidence="9">
    <location>
        <begin position="2644"/>
        <end position="2710"/>
    </location>
</feature>
<dbReference type="EMBL" id="MT840187">
    <property type="protein sequence ID" value="QNL31644.1"/>
    <property type="molecule type" value="Genomic_DNA"/>
</dbReference>
<keyword evidence="8" id="KW-0234">DNA repair</keyword>
<evidence type="ECO:0000256" key="5">
    <source>
        <dbReference type="ARBA" id="ARBA00022840"/>
    </source>
</evidence>
<dbReference type="SUPFAM" id="SSF53474">
    <property type="entry name" value="alpha/beta-Hydrolases"/>
    <property type="match status" value="1"/>
</dbReference>
<feature type="compositionally biased region" description="Low complexity" evidence="10">
    <location>
        <begin position="2347"/>
        <end position="2358"/>
    </location>
</feature>
<protein>
    <submittedName>
        <fullName evidence="12">Tape measure domain protein</fullName>
    </submittedName>
</protein>
<evidence type="ECO:0000256" key="8">
    <source>
        <dbReference type="ARBA" id="ARBA00023204"/>
    </source>
</evidence>
<evidence type="ECO:0000256" key="9">
    <source>
        <dbReference type="SAM" id="Coils"/>
    </source>
</evidence>
<feature type="region of interest" description="Disordered" evidence="10">
    <location>
        <begin position="2148"/>
        <end position="2171"/>
    </location>
</feature>
<keyword evidence="5" id="KW-0067">ATP-binding</keyword>
<feature type="coiled-coil region" evidence="9">
    <location>
        <begin position="1612"/>
        <end position="1642"/>
    </location>
</feature>
<feature type="coiled-coil region" evidence="9">
    <location>
        <begin position="1847"/>
        <end position="1970"/>
    </location>
</feature>
<evidence type="ECO:0000259" key="11">
    <source>
        <dbReference type="Pfam" id="PF20155"/>
    </source>
</evidence>
<feature type="compositionally biased region" description="Polar residues" evidence="10">
    <location>
        <begin position="2409"/>
        <end position="2424"/>
    </location>
</feature>
<evidence type="ECO:0000313" key="12">
    <source>
        <dbReference type="EMBL" id="QNL31644.1"/>
    </source>
</evidence>
<name>A0A7G9A4H1_9VIRU</name>
<proteinExistence type="predicted"/>
<feature type="coiled-coil region" evidence="9">
    <location>
        <begin position="1523"/>
        <end position="1576"/>
    </location>
</feature>
<sequence>MSLSLGTLEIGLGLNTAQYDSGIKSAKDQLSSLEQKVITPKVDHRPLDALNQHLTVKENHYDKLNKKIIAPKVNHAALEALNEYLTVTENRIDEFNKKVIKVQIDDTELLALQEQLEKTLVLQNQVNNYSPPTSTQQATNLQNQTINQNNQKKIIDTQKQSQQNQKQIIDTQKQSQQKQIIDVQKQSQQNTVISTNNNTDIKQSQNNQQEIPVSVVVKQEKAGTNNKLFAFLVVEMLTQLVSNSLVKILGVVVPKIVKLIEVRNNPIQSLLSMPANFLKSYSEGAAYTYADIFTRNNVRAFDKEAGTDLYNTGGSDLGRAAGKTARKGKTVLNEHLGTESAQKGSEAIADATKRTKEEMAELKKLAIEFYNTQDPSKAQELAEQLLKVSDSMRQVAMSPIDTFANARKELKSGESIARAKEQSATVQLDEKAVSEAKKIVFVSGGFAGKQGEGSKEIAENLQPKLEDGVLVIPIANKATDLSTSIKDNPLKWAGEAAAQTVGQGLSGTNEDSVSMLASVIKARELNPNAQIDLLGYSAGGFVSEGATRLANQAGIENIKGVAIATPSMVGTTQMDNFSRYIGENDPIRLAEQTMGTSDVSKQSQVISDIASHSSSDYLENAEIIKILNKEVDKLQENIEDIPDQLELFDMSSLQLKQRELVAIETQLKEVKEATKPLEHLKVDSIVATNIPNIKLGTEEKSFEIPSISSKNNPSKNITTDNKVSSDIGVKEKELVSLSKQTKDLKSLIQSNPASADIVKAQAQTDAIRKWFSDRYQKLKTLIDSGELDQAKKVADEILIAKEQASSDLEDILKSLKEAGQPTSITSGGVGASVQSAKGYLSSTGKKVQTAQETIGIKELSPIKSGLIQQIQKTGVDTTTVGFRTLFAKAIEQSAKSIASGGNKKLIEANLEKLILSLNPVLANKNKTKGLGSDIIEGIKIGIKSESGDLDAEMREIALTLPKTIRDTLEIQSPSKVMMRIGHDIKRGLILGLDGIKTELKFKEIEIKDFVGKVKSLDRESLKTNVQKAGKRIFNALPSNVRSEVKFRQWEMEESAKQMQPLNREAVKTNIKQVGRKVFNIGGILDKIDDFKSKSRLEQLGVIADNAEKSLDKLPEPIKKVAGLVRNAILGIVGFNVLESTISLLNKFGKEAFQTAIEAERLEMALSLTTDDAESALSRLKVQADKLGISFLSSAKNYQQFSASVINTPLEFQKDKIFEGITLGLATRGASSQQQDRALLAITQIASKGRVSMEELNSQLGEAMPGALQIAARSMGLTSQEFIKLVESGSILAEDLLPKLATQINLESAGGLSVIDDTAFAQVARVQNQIELLRVEMGKPLLEVAKLGIPTVISGLRTLEDHGDKIVATFVSMGIVVSGVFVQMLHRLGLLKLGLKALGVTAASTKASIAQIGIGFVKGLGWTALIFGVMEAFKGLYQYINAGSEESKRSLKSTQESLQELRRLLKKPLPTPKASTVITDSATAIQRFKNNRERDKSLEFTAGGLGDTTQILRLSTDTFSDTKITEFTGKLDTLRQKAKDLKVDEIIASGDADVKKATSVRQEIAKVNQEIQALTEKYFPQIGLIVNEIASTEERITAIKKVLDDPESSKSQKDNASIQLEVTEAQLRKLKESQEKYNEAVKENLINYQRLTEQINKVARALSNIEFISNGRTILSETNIKRQVLSGNLRPFEIDLSVKEQSLSIVKDQFNSLNELLTTKEKELQNTLTDQINQRITELMPELNGLDFRTALQQGSVSPEAIGDRLQQLGDQAPFELKQVLETAKQQASIRRQTLTIDKSIVDTELEIANARRERARNARQASIVGANVNERIATLRQLPFGGPAASYRDALSEVRNQERLLEEAYRRLESASDDPNVIQQEVDNTRLALEQARANLLQQQTSLQDYYRNLDRQIIDFNRQIEDYRRQIEDAQLSAFKENRSLSESYSDLVRELDRNLLNAQNQLLDATDRIRVQQVKNRLLIPGTSDAGKELGDIFLEFVQGQADLASRGRTFQSRTEEIETSYISTLRNIRNLQEQQQEAERNRLRTIEDIKRTQENLNRTLADLIRQTNKELGFIPQSIKDIVTNLNTLPEPIKLINSELVAIPPDIKASGEDLVKSIEETAEAIRKAKEGLILPAPDNFIPAPVWNGGGFLPPPPSQSPSQNSGNSDLETRLTRLLNKHNSPLTAKDFIDASQKTGVSVDALVTQALIESHFGTKGRAAKTRNPLNYGNDDAGNNKFFSTFREGLIYAAQKLKEDFFFTTPEDFMSRNFKGRYGIYATDPLYGQKYRSALNNVRNELGTTQPSNQPRTQSELEALQYNDSPANIGALNRVRQIRRNQGGQGANVPSQSPVAPSASLQLPQNLQKGSNILVRKSGRRTPEGLEILQFDLIKDGKVVDTVIGGVTGRPSTQSAIGTNRTNIRGSETPLPDGNWSIDANHASRYLRQFNSGQLASYKPSQIPLGTVGPAWIGAEPKFSTGRSQIGFHLDNLQLGSAGCLVFTDPNQIAKIANWVVQSGANSMFVDLDGKQTSRGGQGGPEFSSSPSITQELPSPPPIAQLPTLPNQNQDDFWDADLPPVPKENPINFQNPNLPPVPNLPTGNLDAAAGQIRNAEIADQNSQEFLRRLEEQQNLNNALDRSIKFRRQQEEDARTLERTLRDASENVADLTVNSKGYLTVQEEINKSATEVSRQYRSQIESLQDQRRTLLLNADAQQKYSDAIKEILGEFQREGIALPPEFVKEMTDSIEVLAKNAELAKEQVGILDQAIEQLGRNQGVATLEASFRKTRDTVRSIRDRLNDLTIQRMRLENQSRPTLFDDSAILAERISLQKEKEELEDYLQVYEGLPEYAEYVANIRSEWEKLAELRLERAELDASPNRNAAESFFSDIREGKGIESAFSSLGLNIMTKFVEGITKPAIDALTSAIDGFTKPITQAFESVFNAIIGPVSNFFTNALNSIFKPVGNIFSSIFGGGGGGGLFNGLLSGVTGIFGGGLGSLSSTIAPSFFASAPASAFSLGTGFSLFSDGGKVGKANAPIEKNIISAFQRERAMSGGRKPRLIVANEDELVLNPKETEAYLEYRNNAPIKNYANGGFVGGKPNYSTTSNNNSSNQSLVINNTNNVTVESRNDMGYSLTQLKERENAQNERTKKRFFS</sequence>
<feature type="coiled-coil region" evidence="9">
    <location>
        <begin position="47"/>
        <end position="98"/>
    </location>
</feature>
<evidence type="ECO:0000256" key="2">
    <source>
        <dbReference type="ARBA" id="ARBA00022454"/>
    </source>
</evidence>
<accession>A0A7G9A4H1</accession>
<feature type="compositionally biased region" description="Polar residues" evidence="10">
    <location>
        <begin position="2541"/>
        <end position="2551"/>
    </location>
</feature>
<feature type="coiled-coil region" evidence="9">
    <location>
        <begin position="624"/>
        <end position="673"/>
    </location>
</feature>
<dbReference type="PANTHER" id="PTHR19306:SF6">
    <property type="entry name" value="STRUCTURAL MAINTENANCE OF CHROMOSOMES PROTEIN 6"/>
    <property type="match status" value="1"/>
</dbReference>
<feature type="region of interest" description="Disordered" evidence="10">
    <location>
        <begin position="2526"/>
        <end position="2584"/>
    </location>
</feature>
<comment type="subcellular location">
    <subcellularLocation>
        <location evidence="1">Chromosome</location>
    </subcellularLocation>
</comment>
<feature type="coiled-coil region" evidence="9">
    <location>
        <begin position="2024"/>
        <end position="2069"/>
    </location>
</feature>
<dbReference type="InterPro" id="IPR029058">
    <property type="entry name" value="AB_hydrolase_fold"/>
</dbReference>
<feature type="region of interest" description="Disordered" evidence="10">
    <location>
        <begin position="2409"/>
        <end position="2431"/>
    </location>
</feature>
<evidence type="ECO:0000256" key="6">
    <source>
        <dbReference type="ARBA" id="ARBA00023054"/>
    </source>
</evidence>
<organism evidence="12">
    <name type="scientific">Bacteriophage sp</name>
    <dbReference type="NCBI Taxonomy" id="38018"/>
    <lineage>
        <taxon>Viruses</taxon>
    </lineage>
</organism>
<keyword evidence="7" id="KW-0233">DNA recombination</keyword>
<reference evidence="12" key="1">
    <citation type="submission" date="2020-07" db="EMBL/GenBank/DDBJ databases">
        <title>Dissolved microcystin release linked to lysis of a Microcystis spp. bloom in Lake Erie (USA) attributed to a novel cyanophage.</title>
        <authorList>
            <person name="McKindles K.M."/>
            <person name="Manes M.A."/>
            <person name="DeMarco J.R."/>
            <person name="McClure A."/>
            <person name="McKay R.M."/>
            <person name="Davis T.W."/>
            <person name="Bullerjahn G.S."/>
        </authorList>
    </citation>
    <scope>NUCLEOTIDE SEQUENCE</scope>
</reference>
<feature type="domain" description="Tape measure protein N-terminal" evidence="11">
    <location>
        <begin position="1149"/>
        <end position="1332"/>
    </location>
</feature>
<evidence type="ECO:0000256" key="10">
    <source>
        <dbReference type="SAM" id="MobiDB-lite"/>
    </source>
</evidence>
<keyword evidence="6 9" id="KW-0175">Coiled coil</keyword>
<dbReference type="PANTHER" id="PTHR19306">
    <property type="entry name" value="STRUCTURAL MAINTENANCE OF CHROMOSOMES 5,6 SMC5, SMC6"/>
    <property type="match status" value="1"/>
</dbReference>
<keyword evidence="4" id="KW-0227">DNA damage</keyword>
<dbReference type="NCBIfam" id="TIGR02675">
    <property type="entry name" value="tape_meas_nterm"/>
    <property type="match status" value="1"/>
</dbReference>
<evidence type="ECO:0000256" key="1">
    <source>
        <dbReference type="ARBA" id="ARBA00004286"/>
    </source>
</evidence>
<dbReference type="GO" id="GO:0000724">
    <property type="term" value="P:double-strand break repair via homologous recombination"/>
    <property type="evidence" value="ECO:0007669"/>
    <property type="project" value="TreeGrafter"/>
</dbReference>
<feature type="region of interest" description="Disordered" evidence="10">
    <location>
        <begin position="2340"/>
        <end position="2361"/>
    </location>
</feature>
<dbReference type="Pfam" id="PF20155">
    <property type="entry name" value="TMP_3"/>
    <property type="match status" value="1"/>
</dbReference>
<keyword evidence="3" id="KW-0547">Nucleotide-binding</keyword>
<dbReference type="GO" id="GO:0003697">
    <property type="term" value="F:single-stranded DNA binding"/>
    <property type="evidence" value="ECO:0007669"/>
    <property type="project" value="TreeGrafter"/>
</dbReference>
<keyword evidence="2" id="KW-0158">Chromosome</keyword>
<dbReference type="InterPro" id="IPR013491">
    <property type="entry name" value="Tape_meas_N"/>
</dbReference>
<dbReference type="GO" id="GO:0003684">
    <property type="term" value="F:damaged DNA binding"/>
    <property type="evidence" value="ECO:0007669"/>
    <property type="project" value="TreeGrafter"/>
</dbReference>
<evidence type="ECO:0000256" key="3">
    <source>
        <dbReference type="ARBA" id="ARBA00022741"/>
    </source>
</evidence>
<dbReference type="GO" id="GO:0005524">
    <property type="term" value="F:ATP binding"/>
    <property type="evidence" value="ECO:0007669"/>
    <property type="project" value="UniProtKB-KW"/>
</dbReference>
<evidence type="ECO:0000256" key="7">
    <source>
        <dbReference type="ARBA" id="ARBA00023172"/>
    </source>
</evidence>